<dbReference type="KEGG" id="mbe:MBM_04128"/>
<organism evidence="2 3">
    <name type="scientific">Marssonina brunnea f. sp. multigermtubi (strain MB_m1)</name>
    <name type="common">Marssonina leaf spot fungus</name>
    <dbReference type="NCBI Taxonomy" id="1072389"/>
    <lineage>
        <taxon>Eukaryota</taxon>
        <taxon>Fungi</taxon>
        <taxon>Dikarya</taxon>
        <taxon>Ascomycota</taxon>
        <taxon>Pezizomycotina</taxon>
        <taxon>Leotiomycetes</taxon>
        <taxon>Helotiales</taxon>
        <taxon>Drepanopezizaceae</taxon>
        <taxon>Drepanopeziza</taxon>
    </lineage>
</organism>
<dbReference type="EMBL" id="JH921435">
    <property type="protein sequence ID" value="EKD17759.1"/>
    <property type="molecule type" value="Genomic_DNA"/>
</dbReference>
<gene>
    <name evidence="2" type="ORF">MBM_04128</name>
</gene>
<feature type="compositionally biased region" description="Basic and acidic residues" evidence="1">
    <location>
        <begin position="14"/>
        <end position="27"/>
    </location>
</feature>
<feature type="region of interest" description="Disordered" evidence="1">
    <location>
        <begin position="1"/>
        <end position="37"/>
    </location>
</feature>
<name>K1XY78_MARBU</name>
<protein>
    <submittedName>
        <fullName evidence="2">Uncharacterized protein</fullName>
    </submittedName>
</protein>
<dbReference type="AlphaFoldDB" id="K1XY78"/>
<accession>K1XY78</accession>
<reference evidence="2 3" key="1">
    <citation type="journal article" date="2012" name="BMC Genomics">
        <title>Sequencing the genome of Marssonina brunnea reveals fungus-poplar co-evolution.</title>
        <authorList>
            <person name="Zhu S."/>
            <person name="Cao Y.-Z."/>
            <person name="Jiang C."/>
            <person name="Tan B.-Y."/>
            <person name="Wang Z."/>
            <person name="Feng S."/>
            <person name="Zhang L."/>
            <person name="Su X.-H."/>
            <person name="Brejova B."/>
            <person name="Vinar T."/>
            <person name="Xu M."/>
            <person name="Wang M.-X."/>
            <person name="Zhang S.-G."/>
            <person name="Huang M.-R."/>
            <person name="Wu R."/>
            <person name="Zhou Y."/>
        </authorList>
    </citation>
    <scope>NUCLEOTIDE SEQUENCE [LARGE SCALE GENOMIC DNA]</scope>
    <source>
        <strain evidence="2 3">MB_m1</strain>
    </source>
</reference>
<dbReference type="Proteomes" id="UP000006753">
    <property type="component" value="Unassembled WGS sequence"/>
</dbReference>
<dbReference type="InParanoid" id="K1XY78"/>
<sequence>MVVRSGGLGRQVRQQKEEGPGEGMFHDGDDDDDDVDGAGPYCMLASAIWIGFGYYRDSSHSGPVTAWSVSLADWLDGFDVRGGRSGSRKGKGCLFTGCLLAAVVG</sequence>
<proteinExistence type="predicted"/>
<keyword evidence="3" id="KW-1185">Reference proteome</keyword>
<evidence type="ECO:0000313" key="3">
    <source>
        <dbReference type="Proteomes" id="UP000006753"/>
    </source>
</evidence>
<dbReference type="HOGENOM" id="CLU_2237165_0_0_1"/>
<evidence type="ECO:0000313" key="2">
    <source>
        <dbReference type="EMBL" id="EKD17759.1"/>
    </source>
</evidence>
<evidence type="ECO:0000256" key="1">
    <source>
        <dbReference type="SAM" id="MobiDB-lite"/>
    </source>
</evidence>